<dbReference type="Proteomes" id="UP000298284">
    <property type="component" value="Unassembled WGS sequence"/>
</dbReference>
<evidence type="ECO:0000313" key="1">
    <source>
        <dbReference type="EMBL" id="TGD77614.1"/>
    </source>
</evidence>
<reference evidence="1 2" key="1">
    <citation type="submission" date="2019-04" db="EMBL/GenBank/DDBJ databases">
        <authorList>
            <person name="Feng G."/>
            <person name="Zhang J."/>
            <person name="Zhu H."/>
        </authorList>
    </citation>
    <scope>NUCLEOTIDE SEQUENCE [LARGE SCALE GENOMIC DNA]</scope>
    <source>
        <strain evidence="1 2">JCM 19491</strain>
    </source>
</reference>
<sequence length="91" mass="10282">MFRSPCSPGEVPAYKRYLAFPPAARPLIMAAIQRQLNLDERCSPIPATEWQHLVQLADPLIHVSSRSAPDYQLVAGQQLLLQLLEHYLDIC</sequence>
<accession>A0A4Z0MDP6</accession>
<name>A0A4Z0MDP6_9BACT</name>
<proteinExistence type="predicted"/>
<keyword evidence="2" id="KW-1185">Reference proteome</keyword>
<organism evidence="1 2">
    <name type="scientific">Hymenobacter wooponensis</name>
    <dbReference type="NCBI Taxonomy" id="1525360"/>
    <lineage>
        <taxon>Bacteria</taxon>
        <taxon>Pseudomonadati</taxon>
        <taxon>Bacteroidota</taxon>
        <taxon>Cytophagia</taxon>
        <taxon>Cytophagales</taxon>
        <taxon>Hymenobacteraceae</taxon>
        <taxon>Hymenobacter</taxon>
    </lineage>
</organism>
<dbReference type="EMBL" id="SRKZ01000008">
    <property type="protein sequence ID" value="TGD77614.1"/>
    <property type="molecule type" value="Genomic_DNA"/>
</dbReference>
<gene>
    <name evidence="1" type="ORF">EU557_22835</name>
</gene>
<protein>
    <submittedName>
        <fullName evidence="1">Uncharacterized protein</fullName>
    </submittedName>
</protein>
<comment type="caution">
    <text evidence="1">The sequence shown here is derived from an EMBL/GenBank/DDBJ whole genome shotgun (WGS) entry which is preliminary data.</text>
</comment>
<evidence type="ECO:0000313" key="2">
    <source>
        <dbReference type="Proteomes" id="UP000298284"/>
    </source>
</evidence>
<dbReference type="AlphaFoldDB" id="A0A4Z0MDP6"/>